<proteinExistence type="predicted"/>
<feature type="domain" description="HTH cro/C1-type" evidence="1">
    <location>
        <begin position="11"/>
        <end position="64"/>
    </location>
</feature>
<name>A0A1W1XZP5_9NEIS</name>
<organism evidence="2 3">
    <name type="scientific">Andreprevotia lacus DSM 23236</name>
    <dbReference type="NCBI Taxonomy" id="1121001"/>
    <lineage>
        <taxon>Bacteria</taxon>
        <taxon>Pseudomonadati</taxon>
        <taxon>Pseudomonadota</taxon>
        <taxon>Betaproteobacteria</taxon>
        <taxon>Neisseriales</taxon>
        <taxon>Chitinibacteraceae</taxon>
        <taxon>Andreprevotia</taxon>
    </lineage>
</organism>
<dbReference type="InterPro" id="IPR001387">
    <property type="entry name" value="Cro/C1-type_HTH"/>
</dbReference>
<dbReference type="OrthoDB" id="8527218at2"/>
<dbReference type="GO" id="GO:0003677">
    <property type="term" value="F:DNA binding"/>
    <property type="evidence" value="ECO:0007669"/>
    <property type="project" value="InterPro"/>
</dbReference>
<dbReference type="EMBL" id="FWXD01000034">
    <property type="protein sequence ID" value="SMC29383.1"/>
    <property type="molecule type" value="Genomic_DNA"/>
</dbReference>
<protein>
    <submittedName>
        <fullName evidence="2">Helix-turn-helix</fullName>
    </submittedName>
</protein>
<dbReference type="SUPFAM" id="SSF47413">
    <property type="entry name" value="lambda repressor-like DNA-binding domains"/>
    <property type="match status" value="1"/>
</dbReference>
<dbReference type="Gene3D" id="1.10.260.40">
    <property type="entry name" value="lambda repressor-like DNA-binding domains"/>
    <property type="match status" value="1"/>
</dbReference>
<keyword evidence="3" id="KW-1185">Reference proteome</keyword>
<evidence type="ECO:0000313" key="3">
    <source>
        <dbReference type="Proteomes" id="UP000192761"/>
    </source>
</evidence>
<gene>
    <name evidence="2" type="ORF">SAMN02745857_03799</name>
</gene>
<dbReference type="CDD" id="cd00093">
    <property type="entry name" value="HTH_XRE"/>
    <property type="match status" value="1"/>
</dbReference>
<accession>A0A1W1XZP5</accession>
<dbReference type="SMART" id="SM00530">
    <property type="entry name" value="HTH_XRE"/>
    <property type="match status" value="1"/>
</dbReference>
<dbReference type="STRING" id="1121001.SAMN02745857_03799"/>
<dbReference type="AlphaFoldDB" id="A0A1W1XZP5"/>
<sequence length="98" mass="11000">MKIEFAFAKALRRLRKAKNMTQEDFGEVSGRTYLSSLERGLKSPTLNKIEELAAAMGIQPLTLLLATYAERTPDKPLVEIIADSMRELEAFSSPPEEK</sequence>
<evidence type="ECO:0000313" key="2">
    <source>
        <dbReference type="EMBL" id="SMC29383.1"/>
    </source>
</evidence>
<evidence type="ECO:0000259" key="1">
    <source>
        <dbReference type="PROSITE" id="PS50943"/>
    </source>
</evidence>
<dbReference type="InterPro" id="IPR010982">
    <property type="entry name" value="Lambda_DNA-bd_dom_sf"/>
</dbReference>
<dbReference type="PROSITE" id="PS50943">
    <property type="entry name" value="HTH_CROC1"/>
    <property type="match status" value="1"/>
</dbReference>
<dbReference type="Pfam" id="PF01381">
    <property type="entry name" value="HTH_3"/>
    <property type="match status" value="1"/>
</dbReference>
<reference evidence="2 3" key="1">
    <citation type="submission" date="2017-04" db="EMBL/GenBank/DDBJ databases">
        <authorList>
            <person name="Afonso C.L."/>
            <person name="Miller P.J."/>
            <person name="Scott M.A."/>
            <person name="Spackman E."/>
            <person name="Goraichik I."/>
            <person name="Dimitrov K.M."/>
            <person name="Suarez D.L."/>
            <person name="Swayne D.E."/>
        </authorList>
    </citation>
    <scope>NUCLEOTIDE SEQUENCE [LARGE SCALE GENOMIC DNA]</scope>
    <source>
        <strain evidence="2 3">DSM 23236</strain>
    </source>
</reference>
<dbReference type="RefSeq" id="WP_084092735.1">
    <property type="nucleotide sequence ID" value="NZ_FWXD01000034.1"/>
</dbReference>
<dbReference type="Proteomes" id="UP000192761">
    <property type="component" value="Unassembled WGS sequence"/>
</dbReference>